<reference evidence="1" key="1">
    <citation type="journal article" date="2020" name="Nature">
        <title>Giant virus diversity and host interactions through global metagenomics.</title>
        <authorList>
            <person name="Schulz F."/>
            <person name="Roux S."/>
            <person name="Paez-Espino D."/>
            <person name="Jungbluth S."/>
            <person name="Walsh D.A."/>
            <person name="Denef V.J."/>
            <person name="McMahon K.D."/>
            <person name="Konstantinidis K.T."/>
            <person name="Eloe-Fadrosh E.A."/>
            <person name="Kyrpides N.C."/>
            <person name="Woyke T."/>
        </authorList>
    </citation>
    <scope>NUCLEOTIDE SEQUENCE</scope>
    <source>
        <strain evidence="1">GVMAG-S-1021933-23</strain>
    </source>
</reference>
<dbReference type="AlphaFoldDB" id="A0A6C0AF99"/>
<sequence length="57" mass="6619">METLGGANRMVPFSWFVIDLKRSSNISKEILGSVCQILKDWALNLYYSISKYLFELE</sequence>
<dbReference type="EMBL" id="MN740594">
    <property type="protein sequence ID" value="QHS78045.1"/>
    <property type="molecule type" value="Genomic_DNA"/>
</dbReference>
<name>A0A6C0AF99_9ZZZZ</name>
<protein>
    <submittedName>
        <fullName evidence="1">Uncharacterized protein</fullName>
    </submittedName>
</protein>
<proteinExistence type="predicted"/>
<accession>A0A6C0AF99</accession>
<evidence type="ECO:0000313" key="1">
    <source>
        <dbReference type="EMBL" id="QHS78045.1"/>
    </source>
</evidence>
<organism evidence="1">
    <name type="scientific">viral metagenome</name>
    <dbReference type="NCBI Taxonomy" id="1070528"/>
    <lineage>
        <taxon>unclassified sequences</taxon>
        <taxon>metagenomes</taxon>
        <taxon>organismal metagenomes</taxon>
    </lineage>
</organism>